<evidence type="ECO:0000313" key="1">
    <source>
        <dbReference type="EMBL" id="GGV83536.1"/>
    </source>
</evidence>
<reference evidence="2" key="1">
    <citation type="journal article" date="2019" name="Int. J. Syst. Evol. Microbiol.">
        <title>The Global Catalogue of Microorganisms (GCM) 10K type strain sequencing project: providing services to taxonomists for standard genome sequencing and annotation.</title>
        <authorList>
            <consortium name="The Broad Institute Genomics Platform"/>
            <consortium name="The Broad Institute Genome Sequencing Center for Infectious Disease"/>
            <person name="Wu L."/>
            <person name="Ma J."/>
        </authorList>
    </citation>
    <scope>NUCLEOTIDE SEQUENCE [LARGE SCALE GENOMIC DNA]</scope>
    <source>
        <strain evidence="2">JCM 4376</strain>
    </source>
</reference>
<sequence>MSEGSGPSAAGTGAAVTGFDLGGTKSAAALPSADGALLARPTPARGGAAAVPDALAGAAAAVDP</sequence>
<dbReference type="Proteomes" id="UP000660675">
    <property type="component" value="Unassembled WGS sequence"/>
</dbReference>
<dbReference type="Gene3D" id="3.30.420.40">
    <property type="match status" value="1"/>
</dbReference>
<protein>
    <recommendedName>
        <fullName evidence="3">ROK family protein</fullName>
    </recommendedName>
</protein>
<name>A0ABQ2VX88_9ACTN</name>
<comment type="caution">
    <text evidence="1">The sequence shown here is derived from an EMBL/GenBank/DDBJ whole genome shotgun (WGS) entry which is preliminary data.</text>
</comment>
<accession>A0ABQ2VX88</accession>
<gene>
    <name evidence="1" type="ORF">GCM10015535_26820</name>
</gene>
<organism evidence="1 2">
    <name type="scientific">Streptomyces gelaticus</name>
    <dbReference type="NCBI Taxonomy" id="285446"/>
    <lineage>
        <taxon>Bacteria</taxon>
        <taxon>Bacillati</taxon>
        <taxon>Actinomycetota</taxon>
        <taxon>Actinomycetes</taxon>
        <taxon>Kitasatosporales</taxon>
        <taxon>Streptomycetaceae</taxon>
        <taxon>Streptomyces</taxon>
    </lineage>
</organism>
<keyword evidence="2" id="KW-1185">Reference proteome</keyword>
<dbReference type="EMBL" id="BMTF01000007">
    <property type="protein sequence ID" value="GGV83536.1"/>
    <property type="molecule type" value="Genomic_DNA"/>
</dbReference>
<dbReference type="RefSeq" id="WP_373302439.1">
    <property type="nucleotide sequence ID" value="NZ_BMTF01000007.1"/>
</dbReference>
<evidence type="ECO:0000313" key="2">
    <source>
        <dbReference type="Proteomes" id="UP000660675"/>
    </source>
</evidence>
<evidence type="ECO:0008006" key="3">
    <source>
        <dbReference type="Google" id="ProtNLM"/>
    </source>
</evidence>
<proteinExistence type="predicted"/>